<evidence type="ECO:0000256" key="2">
    <source>
        <dbReference type="SAM" id="Phobius"/>
    </source>
</evidence>
<feature type="region of interest" description="Disordered" evidence="1">
    <location>
        <begin position="54"/>
        <end position="91"/>
    </location>
</feature>
<evidence type="ECO:0000313" key="3">
    <source>
        <dbReference type="EMBL" id="TLS48331.1"/>
    </source>
</evidence>
<keyword evidence="4" id="KW-1185">Reference proteome</keyword>
<keyword evidence="2" id="KW-0812">Transmembrane</keyword>
<evidence type="ECO:0000313" key="4">
    <source>
        <dbReference type="Proteomes" id="UP000309676"/>
    </source>
</evidence>
<accession>A0A5R9FXX0</accession>
<dbReference type="RefSeq" id="WP_138198252.1">
    <property type="nucleotide sequence ID" value="NZ_VCIW01000039.1"/>
</dbReference>
<dbReference type="AlphaFoldDB" id="A0A5R9FXX0"/>
<protein>
    <submittedName>
        <fullName evidence="3">Uncharacterized protein</fullName>
    </submittedName>
</protein>
<gene>
    <name evidence="3" type="ORF">FE782_31185</name>
</gene>
<feature type="compositionally biased region" description="Basic residues" evidence="1">
    <location>
        <begin position="62"/>
        <end position="71"/>
    </location>
</feature>
<dbReference type="EMBL" id="VCIW01000039">
    <property type="protein sequence ID" value="TLS48331.1"/>
    <property type="molecule type" value="Genomic_DNA"/>
</dbReference>
<proteinExistence type="predicted"/>
<sequence length="91" mass="10829">MRWLTFEACRKVYIFFYFALPFALILLFLFPDNRWLPILLIAARVCNIRFTGPLFSKGSSATKRRRHRRPRPGKESMEREGAMQRSGYAVW</sequence>
<keyword evidence="2" id="KW-1133">Transmembrane helix</keyword>
<dbReference type="Proteomes" id="UP000309676">
    <property type="component" value="Unassembled WGS sequence"/>
</dbReference>
<name>A0A5R9FXX0_9BACL</name>
<feature type="transmembrane region" description="Helical" evidence="2">
    <location>
        <begin position="12"/>
        <end position="30"/>
    </location>
</feature>
<keyword evidence="2" id="KW-0472">Membrane</keyword>
<organism evidence="3 4">
    <name type="scientific">Paenibacillus antri</name>
    <dbReference type="NCBI Taxonomy" id="2582848"/>
    <lineage>
        <taxon>Bacteria</taxon>
        <taxon>Bacillati</taxon>
        <taxon>Bacillota</taxon>
        <taxon>Bacilli</taxon>
        <taxon>Bacillales</taxon>
        <taxon>Paenibacillaceae</taxon>
        <taxon>Paenibacillus</taxon>
    </lineage>
</organism>
<reference evidence="3 4" key="1">
    <citation type="submission" date="2019-05" db="EMBL/GenBank/DDBJ databases">
        <authorList>
            <person name="Narsing Rao M.P."/>
            <person name="Li W.J."/>
        </authorList>
    </citation>
    <scope>NUCLEOTIDE SEQUENCE [LARGE SCALE GENOMIC DNA]</scope>
    <source>
        <strain evidence="3 4">SYSU_K30003</strain>
    </source>
</reference>
<feature type="compositionally biased region" description="Basic and acidic residues" evidence="1">
    <location>
        <begin position="72"/>
        <end position="82"/>
    </location>
</feature>
<comment type="caution">
    <text evidence="3">The sequence shown here is derived from an EMBL/GenBank/DDBJ whole genome shotgun (WGS) entry which is preliminary data.</text>
</comment>
<evidence type="ECO:0000256" key="1">
    <source>
        <dbReference type="SAM" id="MobiDB-lite"/>
    </source>
</evidence>